<dbReference type="NCBIfam" id="NF033544">
    <property type="entry name" value="transpos_IS1249"/>
    <property type="match status" value="1"/>
</dbReference>
<protein>
    <submittedName>
        <fullName evidence="6">IS1249 family transposase</fullName>
    </submittedName>
</protein>
<organism evidence="6 7">
    <name type="scientific">Collinsella ihumii</name>
    <dbReference type="NCBI Taxonomy" id="1720204"/>
    <lineage>
        <taxon>Bacteria</taxon>
        <taxon>Bacillati</taxon>
        <taxon>Actinomycetota</taxon>
        <taxon>Coriobacteriia</taxon>
        <taxon>Coriobacteriales</taxon>
        <taxon>Coriobacteriaceae</taxon>
        <taxon>Collinsella</taxon>
    </lineage>
</organism>
<comment type="similarity">
    <text evidence="2">Belongs to the transposase mutator family.</text>
</comment>
<keyword evidence="5" id="KW-0233">DNA recombination</keyword>
<keyword evidence="3" id="KW-0815">Transposition</keyword>
<proteinExistence type="inferred from homology"/>
<dbReference type="GO" id="GO:0006313">
    <property type="term" value="P:DNA transposition"/>
    <property type="evidence" value="ECO:0007669"/>
    <property type="project" value="InterPro"/>
</dbReference>
<evidence type="ECO:0000256" key="1">
    <source>
        <dbReference type="ARBA" id="ARBA00002190"/>
    </source>
</evidence>
<keyword evidence="4" id="KW-0238">DNA-binding</keyword>
<evidence type="ECO:0000313" key="6">
    <source>
        <dbReference type="EMBL" id="HJG30158.1"/>
    </source>
</evidence>
<dbReference type="Pfam" id="PF00872">
    <property type="entry name" value="Transposase_mut"/>
    <property type="match status" value="1"/>
</dbReference>
<evidence type="ECO:0000256" key="3">
    <source>
        <dbReference type="ARBA" id="ARBA00022578"/>
    </source>
</evidence>
<dbReference type="InterPro" id="IPR001207">
    <property type="entry name" value="Transposase_mutator"/>
</dbReference>
<dbReference type="GO" id="GO:0004803">
    <property type="term" value="F:transposase activity"/>
    <property type="evidence" value="ECO:0007669"/>
    <property type="project" value="InterPro"/>
</dbReference>
<dbReference type="EMBL" id="DYVF01000016">
    <property type="protein sequence ID" value="HJG30158.1"/>
    <property type="molecule type" value="Genomic_DNA"/>
</dbReference>
<reference evidence="6" key="1">
    <citation type="journal article" date="2021" name="PeerJ">
        <title>Extensive microbial diversity within the chicken gut microbiome revealed by metagenomics and culture.</title>
        <authorList>
            <person name="Gilroy R."/>
            <person name="Ravi A."/>
            <person name="Getino M."/>
            <person name="Pursley I."/>
            <person name="Horton D.L."/>
            <person name="Alikhan N.F."/>
            <person name="Baker D."/>
            <person name="Gharbi K."/>
            <person name="Hall N."/>
            <person name="Watson M."/>
            <person name="Adriaenssens E.M."/>
            <person name="Foster-Nyarko E."/>
            <person name="Jarju S."/>
            <person name="Secka A."/>
            <person name="Antonio M."/>
            <person name="Oren A."/>
            <person name="Chaudhuri R.R."/>
            <person name="La Ragione R."/>
            <person name="Hildebrand F."/>
            <person name="Pallen M.J."/>
        </authorList>
    </citation>
    <scope>NUCLEOTIDE SEQUENCE</scope>
    <source>
        <strain evidence="6">ChiGjej2B2-7701</strain>
    </source>
</reference>
<evidence type="ECO:0000256" key="2">
    <source>
        <dbReference type="ARBA" id="ARBA00010961"/>
    </source>
</evidence>
<evidence type="ECO:0000256" key="4">
    <source>
        <dbReference type="ARBA" id="ARBA00023125"/>
    </source>
</evidence>
<dbReference type="PROSITE" id="PS01007">
    <property type="entry name" value="TRANSPOSASE_MUTATOR"/>
    <property type="match status" value="1"/>
</dbReference>
<evidence type="ECO:0000313" key="7">
    <source>
        <dbReference type="Proteomes" id="UP000746751"/>
    </source>
</evidence>
<reference evidence="6" key="2">
    <citation type="submission" date="2021-09" db="EMBL/GenBank/DDBJ databases">
        <authorList>
            <person name="Gilroy R."/>
        </authorList>
    </citation>
    <scope>NUCLEOTIDE SEQUENCE</scope>
    <source>
        <strain evidence="6">ChiGjej2B2-7701</strain>
    </source>
</reference>
<gene>
    <name evidence="6" type="ORF">K8U80_02050</name>
</gene>
<sequence>MKAHACPLCGARMKRNGRTSAGRTRWRCTSCGASTVHRIDSAAKLLESFLGWLLTRERQADMPGGGRTFRRKTARFWEIWPMPPKVEAPRRVVYVDGIHLGRKAVVLIASDGENVLGWHLARTENSRAWSALMSRIAAPEVVVSDGGDGFAKALRGTWPGTRHQRCVFHAFSQVRRYTTTRPRTQAGAELYGLARALLSITTLKEADGWVRSLLAWSERWDAFLSETSVGEDGRPRLVHERLVKARRSLARLVNAGTLFTYLDPGLVRDGPLPATSNSIEGGGVNAQLRAMLRDHRGLSVERRLKAVFWWCYMHSPDPLPAAEILRVMPTDRSIAEVYGRMDERGRLEGTIPKWGDAVVWTELHVSEPYRMDWD</sequence>
<evidence type="ECO:0000256" key="5">
    <source>
        <dbReference type="ARBA" id="ARBA00023172"/>
    </source>
</evidence>
<comment type="caution">
    <text evidence="6">The sequence shown here is derived from an EMBL/GenBank/DDBJ whole genome shotgun (WGS) entry which is preliminary data.</text>
</comment>
<accession>A0A921IQJ8</accession>
<dbReference type="InterPro" id="IPR048004">
    <property type="entry name" value="IS1249_transpos"/>
</dbReference>
<dbReference type="AlphaFoldDB" id="A0A921IQJ8"/>
<dbReference type="Proteomes" id="UP000746751">
    <property type="component" value="Unassembled WGS sequence"/>
</dbReference>
<name>A0A921IQJ8_9ACTN</name>
<comment type="function">
    <text evidence="1">Required for the transposition of the insertion element.</text>
</comment>
<dbReference type="GO" id="GO:0003677">
    <property type="term" value="F:DNA binding"/>
    <property type="evidence" value="ECO:0007669"/>
    <property type="project" value="UniProtKB-KW"/>
</dbReference>